<dbReference type="EMBL" id="QNRQ01000010">
    <property type="protein sequence ID" value="RBP37148.1"/>
    <property type="molecule type" value="Genomic_DNA"/>
</dbReference>
<keyword evidence="2" id="KW-1185">Reference proteome</keyword>
<gene>
    <name evidence="1" type="ORF">DFR37_110101</name>
</gene>
<dbReference type="AlphaFoldDB" id="A0A366H791"/>
<comment type="caution">
    <text evidence="1">The sequence shown here is derived from an EMBL/GenBank/DDBJ whole genome shotgun (WGS) entry which is preliminary data.</text>
</comment>
<sequence length="33" mass="3491">MPHQLTTLEGDAYTSGASSLSTTCIMTEMKGID</sequence>
<protein>
    <submittedName>
        <fullName evidence="1">Uncharacterized protein</fullName>
    </submittedName>
</protein>
<evidence type="ECO:0000313" key="2">
    <source>
        <dbReference type="Proteomes" id="UP000253628"/>
    </source>
</evidence>
<proteinExistence type="predicted"/>
<organism evidence="1 2">
    <name type="scientific">Eoetvoesiella caeni</name>
    <dbReference type="NCBI Taxonomy" id="645616"/>
    <lineage>
        <taxon>Bacteria</taxon>
        <taxon>Pseudomonadati</taxon>
        <taxon>Pseudomonadota</taxon>
        <taxon>Betaproteobacteria</taxon>
        <taxon>Burkholderiales</taxon>
        <taxon>Alcaligenaceae</taxon>
        <taxon>Eoetvoesiella</taxon>
    </lineage>
</organism>
<reference evidence="1 2" key="1">
    <citation type="submission" date="2018-06" db="EMBL/GenBank/DDBJ databases">
        <title>Genomic Encyclopedia of Type Strains, Phase IV (KMG-IV): sequencing the most valuable type-strain genomes for metagenomic binning, comparative biology and taxonomic classification.</title>
        <authorList>
            <person name="Goeker M."/>
        </authorList>
    </citation>
    <scope>NUCLEOTIDE SEQUENCE [LARGE SCALE GENOMIC DNA]</scope>
    <source>
        <strain evidence="1 2">DSM 25520</strain>
    </source>
</reference>
<dbReference type="Proteomes" id="UP000253628">
    <property type="component" value="Unassembled WGS sequence"/>
</dbReference>
<name>A0A366H791_9BURK</name>
<accession>A0A366H791</accession>
<evidence type="ECO:0000313" key="1">
    <source>
        <dbReference type="EMBL" id="RBP37148.1"/>
    </source>
</evidence>